<dbReference type="InterPro" id="IPR029056">
    <property type="entry name" value="Ribokinase-like"/>
</dbReference>
<dbReference type="AlphaFoldDB" id="A0A2P5HYM7"/>
<evidence type="ECO:0000256" key="1">
    <source>
        <dbReference type="SAM" id="MobiDB-lite"/>
    </source>
</evidence>
<protein>
    <recommendedName>
        <fullName evidence="4">Carbohydrate kinase PfkB domain-containing protein</fullName>
    </recommendedName>
</protein>
<accession>A0A2P5HYM7</accession>
<dbReference type="Gene3D" id="3.40.1190.20">
    <property type="match status" value="1"/>
</dbReference>
<keyword evidence="3" id="KW-1185">Reference proteome</keyword>
<name>A0A2P5HYM7_DIAHE</name>
<feature type="compositionally biased region" description="Polar residues" evidence="1">
    <location>
        <begin position="210"/>
        <end position="223"/>
    </location>
</feature>
<dbReference type="Proteomes" id="UP000094444">
    <property type="component" value="Unassembled WGS sequence"/>
</dbReference>
<dbReference type="STRING" id="158607.A0A2P5HYM7"/>
<feature type="region of interest" description="Disordered" evidence="1">
    <location>
        <begin position="206"/>
        <end position="256"/>
    </location>
</feature>
<dbReference type="SUPFAM" id="SSF53613">
    <property type="entry name" value="Ribokinase-like"/>
    <property type="match status" value="1"/>
</dbReference>
<sequence length="415" mass="45574">MNQHFATANLVDVYSPNHLEFLALFEDSKFTTRDGKVDSGLLKNHTEKLLESGIGPDGKGAVVSSNSMPGRHHWLPAFFDDDAAIIDATGAGNTFLGALTFAMSACRHDIVEASAMASVAARFSLQQMGLPNMSSGSEPPIISAIDIVRNQLNICSSYPGFYSYFRHYYTTFDTMPVYQVNMQKVCEREDMEDGYIYLERVPYKPKQGNAGRNDSPVKSSHTTPAPPAPKVLPDSIASKPNNQATPVTNSSHRSPQQTSFHLALAGIRNHITQVFTCQTIMAIFEMVHEVAFKVIKAGRTVTSSGGDDAGISIHGVPTPGTHQKDTTLVMNRSPGNDLISTNTRKLGSHEEDDFVVLDNNLRDPRHEDDFFMVDVSSADKDNDFIMVDAVPWADPSPLHLLGRTSGRFLVHSRLF</sequence>
<evidence type="ECO:0000313" key="3">
    <source>
        <dbReference type="Proteomes" id="UP000094444"/>
    </source>
</evidence>
<dbReference type="InParanoid" id="A0A2P5HYM7"/>
<evidence type="ECO:0000313" key="2">
    <source>
        <dbReference type="EMBL" id="POS75352.1"/>
    </source>
</evidence>
<organism evidence="2 3">
    <name type="scientific">Diaporthe helianthi</name>
    <dbReference type="NCBI Taxonomy" id="158607"/>
    <lineage>
        <taxon>Eukaryota</taxon>
        <taxon>Fungi</taxon>
        <taxon>Dikarya</taxon>
        <taxon>Ascomycota</taxon>
        <taxon>Pezizomycotina</taxon>
        <taxon>Sordariomycetes</taxon>
        <taxon>Sordariomycetidae</taxon>
        <taxon>Diaporthales</taxon>
        <taxon>Diaporthaceae</taxon>
        <taxon>Diaporthe</taxon>
    </lineage>
</organism>
<feature type="compositionally biased region" description="Polar residues" evidence="1">
    <location>
        <begin position="238"/>
        <end position="256"/>
    </location>
</feature>
<reference evidence="2" key="1">
    <citation type="submission" date="2017-09" db="EMBL/GenBank/DDBJ databases">
        <title>Polyketide synthases of a Diaporthe helianthi virulent isolate.</title>
        <authorList>
            <person name="Baroncelli R."/>
        </authorList>
    </citation>
    <scope>NUCLEOTIDE SEQUENCE [LARGE SCALE GENOMIC DNA]</scope>
    <source>
        <strain evidence="2">7/96</strain>
    </source>
</reference>
<comment type="caution">
    <text evidence="2">The sequence shown here is derived from an EMBL/GenBank/DDBJ whole genome shotgun (WGS) entry which is preliminary data.</text>
</comment>
<dbReference type="EMBL" id="MAVT02000499">
    <property type="protein sequence ID" value="POS75352.1"/>
    <property type="molecule type" value="Genomic_DNA"/>
</dbReference>
<dbReference type="OrthoDB" id="497927at2759"/>
<dbReference type="PANTHER" id="PTHR47098:SF2">
    <property type="entry name" value="PROTEIN MAK32"/>
    <property type="match status" value="1"/>
</dbReference>
<evidence type="ECO:0008006" key="4">
    <source>
        <dbReference type="Google" id="ProtNLM"/>
    </source>
</evidence>
<dbReference type="PANTHER" id="PTHR47098">
    <property type="entry name" value="PROTEIN MAK32"/>
    <property type="match status" value="1"/>
</dbReference>
<proteinExistence type="predicted"/>
<gene>
    <name evidence="2" type="ORF">DHEL01_v206249</name>
</gene>